<reference evidence="5" key="1">
    <citation type="submission" date="2019-10" db="EMBL/GenBank/DDBJ databases">
        <title>Conservation and host-specific expression of non-tandemly repeated heterogenous ribosome RNA gene in arbuscular mycorrhizal fungi.</title>
        <authorList>
            <person name="Maeda T."/>
            <person name="Kobayashi Y."/>
            <person name="Nakagawa T."/>
            <person name="Ezawa T."/>
            <person name="Yamaguchi K."/>
            <person name="Bino T."/>
            <person name="Nishimoto Y."/>
            <person name="Shigenobu S."/>
            <person name="Kawaguchi M."/>
        </authorList>
    </citation>
    <scope>NUCLEOTIDE SEQUENCE</scope>
    <source>
        <strain evidence="5">HR1</strain>
    </source>
</reference>
<evidence type="ECO:0000256" key="1">
    <source>
        <dbReference type="ARBA" id="ARBA00004340"/>
    </source>
</evidence>
<protein>
    <submittedName>
        <fullName evidence="5">Crinkler (CRN) family protein, putative</fullName>
    </submittedName>
</protein>
<dbReference type="GO" id="GO:0005576">
    <property type="term" value="C:extracellular region"/>
    <property type="evidence" value="ECO:0007669"/>
    <property type="project" value="UniProtKB-SubCell"/>
</dbReference>
<dbReference type="Pfam" id="PF20147">
    <property type="entry name" value="Crinkler"/>
    <property type="match status" value="1"/>
</dbReference>
<dbReference type="GO" id="GO:0043657">
    <property type="term" value="C:host cell"/>
    <property type="evidence" value="ECO:0007669"/>
    <property type="project" value="UniProtKB-SubCell"/>
</dbReference>
<proteinExistence type="predicted"/>
<evidence type="ECO:0000313" key="6">
    <source>
        <dbReference type="Proteomes" id="UP000615446"/>
    </source>
</evidence>
<keyword evidence="3" id="KW-0964">Secreted</keyword>
<dbReference type="OrthoDB" id="2415938at2759"/>
<sequence>METFIYEAHNQNVSSNFLLPTRVQTLSSSQEQTKIEEISLPSDLTYPKRYIYIMVLCLVLGEEVTDRFIFDISVEMWTSMKISHLRDGIKEKASLSVPAHKIKLWKVAIPTKDMNDEKMKILINKSHESINVKEELGGELLEAEDSISSKIENVPADNHIHIIVEPPPPAITGTDGGSLSIPMKRQAEPQDYDNNRKPVAPHVREFWNELSKAQIVLKLPDNADKTIYTSERLSKYMKVEENKIVLNDNVMLNSQDELIFCDGSPVIESEVVKMDFVKFLRFRISPNEIVDDIDSQDILIKKSYLQMIEKIELDRADGTKGCVIVGSPGIGKTHFSLYLAFYITRRYNSDDIMYEQRFKEKSRLLHIRSNGAVMIVVNPEHEYPQGDFFYIVDSDKPAPWKTKYTFLVTTPKCNLWHDFVKTHPRKYYAPIWSEKEIWNVWNWNDQYKNKVSETRVRELIKKWGCIPRRVFVEHNDELDLAYLVSKCDVYRVIKNDGGDLDNEYSGKIIHIIPNNNFTDKKFVPASAEVNEALYRHYETHTKDAIINLIRDLAGGAGGTFAGNFFEMLAHDVLRKGGKFKIRRLTDDNHKWPAQNLDLQGLEPNQYDDVQGINSGYYNFPKIKNFESVDAIAPQCNGIHHLYQIKIARKHDTKVNGLLKLETHLGGNLPIHLYFVVPSINHIFDNFHFQNYVTTGGDKYKGWNTTTKWVRDNIEQYVLEIELDKM</sequence>
<evidence type="ECO:0000256" key="3">
    <source>
        <dbReference type="ARBA" id="ARBA00022525"/>
    </source>
</evidence>
<evidence type="ECO:0000313" key="5">
    <source>
        <dbReference type="EMBL" id="GES86504.1"/>
    </source>
</evidence>
<gene>
    <name evidence="5" type="ORF">RCL2_001355800</name>
</gene>
<dbReference type="EMBL" id="BLAL01000160">
    <property type="protein sequence ID" value="GES86504.1"/>
    <property type="molecule type" value="Genomic_DNA"/>
</dbReference>
<evidence type="ECO:0000256" key="2">
    <source>
        <dbReference type="ARBA" id="ARBA00004613"/>
    </source>
</evidence>
<accession>A0A8H3LJJ3</accession>
<dbReference type="Proteomes" id="UP000615446">
    <property type="component" value="Unassembled WGS sequence"/>
</dbReference>
<dbReference type="InterPro" id="IPR045379">
    <property type="entry name" value="Crinkler_N"/>
</dbReference>
<dbReference type="AlphaFoldDB" id="A0A8H3LJJ3"/>
<feature type="domain" description="Crinkler effector protein N-terminal" evidence="4">
    <location>
        <begin position="56"/>
        <end position="165"/>
    </location>
</feature>
<dbReference type="PANTHER" id="PTHR33129">
    <property type="entry name" value="PROTEIN KINASE DOMAIN-CONTAINING PROTEIN-RELATED"/>
    <property type="match status" value="1"/>
</dbReference>
<comment type="subcellular location">
    <subcellularLocation>
        <location evidence="1">Host cell</location>
    </subcellularLocation>
    <subcellularLocation>
        <location evidence="2">Secreted</location>
    </subcellularLocation>
</comment>
<dbReference type="PANTHER" id="PTHR33129:SF1">
    <property type="entry name" value="ATP-BINDING PROTEIN"/>
    <property type="match status" value="1"/>
</dbReference>
<organism evidence="5 6">
    <name type="scientific">Rhizophagus clarus</name>
    <dbReference type="NCBI Taxonomy" id="94130"/>
    <lineage>
        <taxon>Eukaryota</taxon>
        <taxon>Fungi</taxon>
        <taxon>Fungi incertae sedis</taxon>
        <taxon>Mucoromycota</taxon>
        <taxon>Glomeromycotina</taxon>
        <taxon>Glomeromycetes</taxon>
        <taxon>Glomerales</taxon>
        <taxon>Glomeraceae</taxon>
        <taxon>Rhizophagus</taxon>
    </lineage>
</organism>
<name>A0A8H3LJJ3_9GLOM</name>
<dbReference type="InterPro" id="IPR052980">
    <property type="entry name" value="Crinkler_effector"/>
</dbReference>
<evidence type="ECO:0000259" key="4">
    <source>
        <dbReference type="Pfam" id="PF20147"/>
    </source>
</evidence>
<comment type="caution">
    <text evidence="5">The sequence shown here is derived from an EMBL/GenBank/DDBJ whole genome shotgun (WGS) entry which is preliminary data.</text>
</comment>